<organism evidence="2 3">
    <name type="scientific">Clavelina lepadiformis</name>
    <name type="common">Light-bulb sea squirt</name>
    <name type="synonym">Ascidia lepadiformis</name>
    <dbReference type="NCBI Taxonomy" id="159417"/>
    <lineage>
        <taxon>Eukaryota</taxon>
        <taxon>Metazoa</taxon>
        <taxon>Chordata</taxon>
        <taxon>Tunicata</taxon>
        <taxon>Ascidiacea</taxon>
        <taxon>Aplousobranchia</taxon>
        <taxon>Clavelinidae</taxon>
        <taxon>Clavelina</taxon>
    </lineage>
</organism>
<feature type="domain" description="Senescence" evidence="1">
    <location>
        <begin position="300"/>
        <end position="455"/>
    </location>
</feature>
<dbReference type="InterPro" id="IPR036181">
    <property type="entry name" value="MIT_dom_sf"/>
</dbReference>
<evidence type="ECO:0000313" key="2">
    <source>
        <dbReference type="EMBL" id="CAK8675250.1"/>
    </source>
</evidence>
<gene>
    <name evidence="2" type="ORF">CVLEPA_LOCUS4846</name>
</gene>
<dbReference type="PANTHER" id="PTHR21068:SF43">
    <property type="entry name" value="SPARTIN"/>
    <property type="match status" value="1"/>
</dbReference>
<protein>
    <recommendedName>
        <fullName evidence="1">Senescence domain-containing protein</fullName>
    </recommendedName>
</protein>
<evidence type="ECO:0000259" key="1">
    <source>
        <dbReference type="Pfam" id="PF06911"/>
    </source>
</evidence>
<dbReference type="Proteomes" id="UP001642483">
    <property type="component" value="Unassembled WGS sequence"/>
</dbReference>
<reference evidence="2 3" key="1">
    <citation type="submission" date="2024-02" db="EMBL/GenBank/DDBJ databases">
        <authorList>
            <person name="Daric V."/>
            <person name="Darras S."/>
        </authorList>
    </citation>
    <scope>NUCLEOTIDE SEQUENCE [LARGE SCALE GENOMIC DNA]</scope>
</reference>
<dbReference type="PANTHER" id="PTHR21068">
    <property type="entry name" value="SPARTIN"/>
    <property type="match status" value="1"/>
</dbReference>
<accession>A0ABP0F6C4</accession>
<dbReference type="Pfam" id="PF06911">
    <property type="entry name" value="Senescence"/>
    <property type="match status" value="1"/>
</dbReference>
<dbReference type="SUPFAM" id="SSF116846">
    <property type="entry name" value="MIT domain"/>
    <property type="match status" value="1"/>
</dbReference>
<sequence length="475" mass="51745">MSTAHLSCTLLEIEEYYQTSLCYVSSGLAADENGDIQLAVQHYVDAMQSLEKGISVELVNLCDKKHLSAQDMQAKMISALKDVQTRLYELQETTQNDPVPEYSAVIPKGHSGEPMQAKSINACEAPTNNLVAEDAVELLHIPGGIQLFSVSEDLNVNVPPPSYPTSLSVFIFENDLEEPSTQPALPPAFIQAGDWIYPLVRGHSPVLLCANGAYMFQNIIDPSLPTTDHPDYIGLVISSALDPAYGEMFTNILSNMACLQVQEQSSEEGPPKYLCNFVNYQAKEEPVTNKDEAISQKIASGIEKSAGWLSWGLVKGAKYTSSLIKLGADHLQKNITPDEKPTTVNPTLNKGLQYTHEASKSTVKVSAEIVKGLTTLTTGATKTVFSHVKPYANFLFPKSNSSEQEAKNSNMKGVMTVVGAGVTGFSEVWTSLEKAGMAIAHSVSQATVDTVQHKYSIFYKFTKPDSFQGTYANLR</sequence>
<comment type="caution">
    <text evidence="2">The sequence shown here is derived from an EMBL/GenBank/DDBJ whole genome shotgun (WGS) entry which is preliminary data.</text>
</comment>
<dbReference type="EMBL" id="CAWYQH010000013">
    <property type="protein sequence ID" value="CAK8675250.1"/>
    <property type="molecule type" value="Genomic_DNA"/>
</dbReference>
<keyword evidence="3" id="KW-1185">Reference proteome</keyword>
<dbReference type="InterPro" id="IPR009686">
    <property type="entry name" value="Senescence/spartin_C"/>
</dbReference>
<evidence type="ECO:0000313" key="3">
    <source>
        <dbReference type="Proteomes" id="UP001642483"/>
    </source>
</evidence>
<proteinExistence type="predicted"/>
<name>A0ABP0F6C4_CLALP</name>
<dbReference type="Gene3D" id="1.20.58.80">
    <property type="entry name" value="Phosphotransferase system, lactose/cellobiose-type IIA subunit"/>
    <property type="match status" value="1"/>
</dbReference>
<dbReference type="InterPro" id="IPR045036">
    <property type="entry name" value="Spartin-like"/>
</dbReference>